<dbReference type="AlphaFoldDB" id="A0A2P2J1R8"/>
<keyword evidence="1" id="KW-0472">Membrane</keyword>
<keyword evidence="1" id="KW-1133">Transmembrane helix</keyword>
<reference evidence="2" key="1">
    <citation type="submission" date="2018-02" db="EMBL/GenBank/DDBJ databases">
        <title>Rhizophora mucronata_Transcriptome.</title>
        <authorList>
            <person name="Meera S.P."/>
            <person name="Sreeshan A."/>
            <person name="Augustine A."/>
        </authorList>
    </citation>
    <scope>NUCLEOTIDE SEQUENCE</scope>
    <source>
        <tissue evidence="2">Leaf</tissue>
    </source>
</reference>
<evidence type="ECO:0000313" key="2">
    <source>
        <dbReference type="EMBL" id="MBW87425.1"/>
    </source>
</evidence>
<sequence length="46" mass="5252">MSYNHLSLLKIILSMLLVDVTCFSGIIVGSHLINIHQTFRIRRANI</sequence>
<protein>
    <submittedName>
        <fullName evidence="2">Retrovirus-related Pol polyprotein from transposon TNT 1-94</fullName>
    </submittedName>
</protein>
<proteinExistence type="predicted"/>
<organism evidence="2">
    <name type="scientific">Rhizophora mucronata</name>
    <name type="common">Asiatic mangrove</name>
    <dbReference type="NCBI Taxonomy" id="61149"/>
    <lineage>
        <taxon>Eukaryota</taxon>
        <taxon>Viridiplantae</taxon>
        <taxon>Streptophyta</taxon>
        <taxon>Embryophyta</taxon>
        <taxon>Tracheophyta</taxon>
        <taxon>Spermatophyta</taxon>
        <taxon>Magnoliopsida</taxon>
        <taxon>eudicotyledons</taxon>
        <taxon>Gunneridae</taxon>
        <taxon>Pentapetalae</taxon>
        <taxon>rosids</taxon>
        <taxon>fabids</taxon>
        <taxon>Malpighiales</taxon>
        <taxon>Rhizophoraceae</taxon>
        <taxon>Rhizophora</taxon>
    </lineage>
</organism>
<dbReference type="EMBL" id="GGEC01006942">
    <property type="protein sequence ID" value="MBW87425.1"/>
    <property type="molecule type" value="Transcribed_RNA"/>
</dbReference>
<accession>A0A2P2J1R8</accession>
<feature type="transmembrane region" description="Helical" evidence="1">
    <location>
        <begin position="12"/>
        <end position="33"/>
    </location>
</feature>
<name>A0A2P2J1R8_RHIMU</name>
<evidence type="ECO:0000256" key="1">
    <source>
        <dbReference type="SAM" id="Phobius"/>
    </source>
</evidence>
<keyword evidence="1" id="KW-0812">Transmembrane</keyword>